<keyword evidence="12" id="KW-1185">Reference proteome</keyword>
<evidence type="ECO:0000256" key="2">
    <source>
        <dbReference type="ARBA" id="ARBA00022723"/>
    </source>
</evidence>
<keyword evidence="9" id="KW-0233">DNA recombination</keyword>
<gene>
    <name evidence="11" type="primary">POLX_974</name>
    <name evidence="11" type="ORF">AVEN_77043_1</name>
</gene>
<accession>A0A4Y2VRT7</accession>
<dbReference type="GO" id="GO:0003887">
    <property type="term" value="F:DNA-directed DNA polymerase activity"/>
    <property type="evidence" value="ECO:0007669"/>
    <property type="project" value="UniProtKB-KW"/>
</dbReference>
<evidence type="ECO:0000256" key="8">
    <source>
        <dbReference type="ARBA" id="ARBA00022932"/>
    </source>
</evidence>
<dbReference type="GO" id="GO:0004519">
    <property type="term" value="F:endonuclease activity"/>
    <property type="evidence" value="ECO:0007669"/>
    <property type="project" value="UniProtKB-KW"/>
</dbReference>
<keyword evidence="2" id="KW-0479">Metal-binding</keyword>
<dbReference type="InterPro" id="IPR039537">
    <property type="entry name" value="Retrotran_Ty1/copia-like"/>
</dbReference>
<dbReference type="PANTHER" id="PTHR42648">
    <property type="entry name" value="TRANSPOSASE, PUTATIVE-RELATED"/>
    <property type="match status" value="1"/>
</dbReference>
<keyword evidence="1" id="KW-0540">Nuclease</keyword>
<dbReference type="Pfam" id="PF25597">
    <property type="entry name" value="SH3_retrovirus"/>
    <property type="match status" value="1"/>
</dbReference>
<keyword evidence="8" id="KW-0239">DNA-directed DNA polymerase</keyword>
<dbReference type="InterPro" id="IPR001584">
    <property type="entry name" value="Integrase_cat-core"/>
</dbReference>
<name>A0A4Y2VRT7_ARAVE</name>
<keyword evidence="8" id="KW-0808">Transferase</keyword>
<keyword evidence="3" id="KW-0255">Endonuclease</keyword>
<evidence type="ECO:0000256" key="6">
    <source>
        <dbReference type="ARBA" id="ARBA00022908"/>
    </source>
</evidence>
<dbReference type="AlphaFoldDB" id="A0A4Y2VRT7"/>
<proteinExistence type="predicted"/>
<dbReference type="GO" id="GO:0016787">
    <property type="term" value="F:hydrolase activity"/>
    <property type="evidence" value="ECO:0007669"/>
    <property type="project" value="UniProtKB-KW"/>
</dbReference>
<organism evidence="11 12">
    <name type="scientific">Araneus ventricosus</name>
    <name type="common">Orbweaver spider</name>
    <name type="synonym">Epeira ventricosa</name>
    <dbReference type="NCBI Taxonomy" id="182803"/>
    <lineage>
        <taxon>Eukaryota</taxon>
        <taxon>Metazoa</taxon>
        <taxon>Ecdysozoa</taxon>
        <taxon>Arthropoda</taxon>
        <taxon>Chelicerata</taxon>
        <taxon>Arachnida</taxon>
        <taxon>Araneae</taxon>
        <taxon>Araneomorphae</taxon>
        <taxon>Entelegynae</taxon>
        <taxon>Araneoidea</taxon>
        <taxon>Araneidae</taxon>
        <taxon>Araneus</taxon>
    </lineage>
</organism>
<dbReference type="InterPro" id="IPR036397">
    <property type="entry name" value="RNaseH_sf"/>
</dbReference>
<keyword evidence="7" id="KW-0695">RNA-directed DNA polymerase</keyword>
<evidence type="ECO:0000256" key="9">
    <source>
        <dbReference type="ARBA" id="ARBA00023172"/>
    </source>
</evidence>
<comment type="caution">
    <text evidence="11">The sequence shown here is derived from an EMBL/GenBank/DDBJ whole genome shotgun (WGS) entry which is preliminary data.</text>
</comment>
<keyword evidence="5" id="KW-0460">Magnesium</keyword>
<dbReference type="Proteomes" id="UP000499080">
    <property type="component" value="Unassembled WGS sequence"/>
</dbReference>
<dbReference type="GO" id="GO:0015074">
    <property type="term" value="P:DNA integration"/>
    <property type="evidence" value="ECO:0007669"/>
    <property type="project" value="UniProtKB-KW"/>
</dbReference>
<evidence type="ECO:0000256" key="4">
    <source>
        <dbReference type="ARBA" id="ARBA00022801"/>
    </source>
</evidence>
<sequence>MDLWGPSPTKSLGGNSYFLSVIDDFFMYAVVYPIKKKSDVFNCFSEYLVNSERQLGRKLKCVRSDNCFEFCNKQFESYLKSLGIKMERTTVYTPEQNGVAERFNRSVIEGIRAMLQDSGLHARFWAEALQTFVHIRNRCEHKFTKNISPTEIWTGRKPSLRHFKIFGSIAYAYTPSIKRNKLQNKADIGIFVGYARKTKGYRIWLLRKKDVIKTIHAKIDESKNGVMTSFGQKSQEYVQISLSGVYFSESTNDQNVF</sequence>
<dbReference type="OrthoDB" id="5986833at2759"/>
<dbReference type="SUPFAM" id="SSF53098">
    <property type="entry name" value="Ribonuclease H-like"/>
    <property type="match status" value="1"/>
</dbReference>
<dbReference type="EMBL" id="BGPR01051122">
    <property type="protein sequence ID" value="GBO28103.1"/>
    <property type="molecule type" value="Genomic_DNA"/>
</dbReference>
<dbReference type="InterPro" id="IPR012337">
    <property type="entry name" value="RNaseH-like_sf"/>
</dbReference>
<reference evidence="11 12" key="1">
    <citation type="journal article" date="2019" name="Sci. Rep.">
        <title>Orb-weaving spider Araneus ventricosus genome elucidates the spidroin gene catalogue.</title>
        <authorList>
            <person name="Kono N."/>
            <person name="Nakamura H."/>
            <person name="Ohtoshi R."/>
            <person name="Moran D.A.P."/>
            <person name="Shinohara A."/>
            <person name="Yoshida Y."/>
            <person name="Fujiwara M."/>
            <person name="Mori M."/>
            <person name="Tomita M."/>
            <person name="Arakawa K."/>
        </authorList>
    </citation>
    <scope>NUCLEOTIDE SEQUENCE [LARGE SCALE GENOMIC DNA]</scope>
</reference>
<evidence type="ECO:0000256" key="7">
    <source>
        <dbReference type="ARBA" id="ARBA00022918"/>
    </source>
</evidence>
<feature type="domain" description="Integrase catalytic" evidence="10">
    <location>
        <begin position="1"/>
        <end position="157"/>
    </location>
</feature>
<evidence type="ECO:0000313" key="11">
    <source>
        <dbReference type="EMBL" id="GBO28103.1"/>
    </source>
</evidence>
<dbReference type="GO" id="GO:0046872">
    <property type="term" value="F:metal ion binding"/>
    <property type="evidence" value="ECO:0007669"/>
    <property type="project" value="UniProtKB-KW"/>
</dbReference>
<evidence type="ECO:0000256" key="3">
    <source>
        <dbReference type="ARBA" id="ARBA00022759"/>
    </source>
</evidence>
<keyword evidence="6" id="KW-0229">DNA integration</keyword>
<dbReference type="GO" id="GO:0006310">
    <property type="term" value="P:DNA recombination"/>
    <property type="evidence" value="ECO:0007669"/>
    <property type="project" value="UniProtKB-KW"/>
</dbReference>
<dbReference type="PANTHER" id="PTHR42648:SF11">
    <property type="entry name" value="TRANSPOSON TY4-P GAG-POL POLYPROTEIN"/>
    <property type="match status" value="1"/>
</dbReference>
<evidence type="ECO:0000256" key="5">
    <source>
        <dbReference type="ARBA" id="ARBA00022842"/>
    </source>
</evidence>
<keyword evidence="8" id="KW-0548">Nucleotidyltransferase</keyword>
<dbReference type="Gene3D" id="3.30.420.10">
    <property type="entry name" value="Ribonuclease H-like superfamily/Ribonuclease H"/>
    <property type="match status" value="1"/>
</dbReference>
<dbReference type="PROSITE" id="PS50994">
    <property type="entry name" value="INTEGRASE"/>
    <property type="match status" value="1"/>
</dbReference>
<dbReference type="GO" id="GO:0003964">
    <property type="term" value="F:RNA-directed DNA polymerase activity"/>
    <property type="evidence" value="ECO:0007669"/>
    <property type="project" value="UniProtKB-KW"/>
</dbReference>
<dbReference type="InterPro" id="IPR057670">
    <property type="entry name" value="SH3_retrovirus"/>
</dbReference>
<evidence type="ECO:0000256" key="1">
    <source>
        <dbReference type="ARBA" id="ARBA00022722"/>
    </source>
</evidence>
<evidence type="ECO:0000313" key="12">
    <source>
        <dbReference type="Proteomes" id="UP000499080"/>
    </source>
</evidence>
<evidence type="ECO:0000259" key="10">
    <source>
        <dbReference type="PROSITE" id="PS50994"/>
    </source>
</evidence>
<dbReference type="GO" id="GO:0003676">
    <property type="term" value="F:nucleic acid binding"/>
    <property type="evidence" value="ECO:0007669"/>
    <property type="project" value="InterPro"/>
</dbReference>
<keyword evidence="4" id="KW-0378">Hydrolase</keyword>
<protein>
    <submittedName>
        <fullName evidence="11">Retrovirus-related Pol polyprotein from transposon TNT 1-94</fullName>
    </submittedName>
</protein>